<organism evidence="1 2">
    <name type="scientific">Candidatus Avichristensenella intestinipullorum</name>
    <dbReference type="NCBI Taxonomy" id="2840693"/>
    <lineage>
        <taxon>Bacteria</taxon>
        <taxon>Bacillati</taxon>
        <taxon>Bacillota</taxon>
        <taxon>Clostridia</taxon>
        <taxon>Candidatus Avichristensenella</taxon>
    </lineage>
</organism>
<dbReference type="PANTHER" id="PTHR43235">
    <property type="entry name" value="GLUTAMINE AMIDOTRANSFERASE PB2B2.05-RELATED"/>
    <property type="match status" value="1"/>
</dbReference>
<reference evidence="1" key="1">
    <citation type="submission" date="2020-10" db="EMBL/GenBank/DDBJ databases">
        <authorList>
            <person name="Gilroy R."/>
        </authorList>
    </citation>
    <scope>NUCLEOTIDE SEQUENCE</scope>
    <source>
        <strain evidence="1">ChiHile30-977</strain>
    </source>
</reference>
<dbReference type="SUPFAM" id="SSF52317">
    <property type="entry name" value="Class I glutamine amidotransferase-like"/>
    <property type="match status" value="1"/>
</dbReference>
<dbReference type="GO" id="GO:0006598">
    <property type="term" value="P:polyamine catabolic process"/>
    <property type="evidence" value="ECO:0007669"/>
    <property type="project" value="TreeGrafter"/>
</dbReference>
<protein>
    <submittedName>
        <fullName evidence="1">Gamma-glutamyl-gamma-aminobutyrate hydrolase family protein</fullName>
    </submittedName>
</protein>
<dbReference type="Gene3D" id="3.40.50.880">
    <property type="match status" value="1"/>
</dbReference>
<comment type="caution">
    <text evidence="1">The sequence shown here is derived from an EMBL/GenBank/DDBJ whole genome shotgun (WGS) entry which is preliminary data.</text>
</comment>
<evidence type="ECO:0000313" key="1">
    <source>
        <dbReference type="EMBL" id="HIQ63718.1"/>
    </source>
</evidence>
<keyword evidence="1" id="KW-0378">Hydrolase</keyword>
<gene>
    <name evidence="1" type="ORF">IAA66_09090</name>
</gene>
<dbReference type="AlphaFoldDB" id="A0A9D0YZM0"/>
<dbReference type="Proteomes" id="UP000886819">
    <property type="component" value="Unassembled WGS sequence"/>
</dbReference>
<evidence type="ECO:0000313" key="2">
    <source>
        <dbReference type="Proteomes" id="UP000886819"/>
    </source>
</evidence>
<dbReference type="EMBL" id="DVFI01000122">
    <property type="protein sequence ID" value="HIQ63718.1"/>
    <property type="molecule type" value="Genomic_DNA"/>
</dbReference>
<dbReference type="PANTHER" id="PTHR43235:SF1">
    <property type="entry name" value="GLUTAMINE AMIDOTRANSFERASE PB2B2.05-RELATED"/>
    <property type="match status" value="1"/>
</dbReference>
<name>A0A9D0YZM0_9FIRM</name>
<sequence>MIQRILVAAGCDKDSMRGQRSYLRAVRAVGALGAVACAAEEAEAEAYAQAFDALLLPGGADLPASYFGQEPHPACSYDDPARDLSDRLLMQAFRAAGKRILGICRGCQVANVYLGGTLHQHLPDAFDPVLWHSGNITGRHPATILEGTLLASLLGAGATAVNSSHHQAIDKPGEGLTIAARASDGVIEAVEGKDVLLLQWHPEQMGETMLPVFEWLCGKR</sequence>
<accession>A0A9D0YZM0</accession>
<dbReference type="InterPro" id="IPR029062">
    <property type="entry name" value="Class_I_gatase-like"/>
</dbReference>
<dbReference type="PROSITE" id="PS51273">
    <property type="entry name" value="GATASE_TYPE_1"/>
    <property type="match status" value="1"/>
</dbReference>
<reference evidence="1" key="2">
    <citation type="journal article" date="2021" name="PeerJ">
        <title>Extensive microbial diversity within the chicken gut microbiome revealed by metagenomics and culture.</title>
        <authorList>
            <person name="Gilroy R."/>
            <person name="Ravi A."/>
            <person name="Getino M."/>
            <person name="Pursley I."/>
            <person name="Horton D.L."/>
            <person name="Alikhan N.F."/>
            <person name="Baker D."/>
            <person name="Gharbi K."/>
            <person name="Hall N."/>
            <person name="Watson M."/>
            <person name="Adriaenssens E.M."/>
            <person name="Foster-Nyarko E."/>
            <person name="Jarju S."/>
            <person name="Secka A."/>
            <person name="Antonio M."/>
            <person name="Oren A."/>
            <person name="Chaudhuri R.R."/>
            <person name="La Ragione R."/>
            <person name="Hildebrand F."/>
            <person name="Pallen M.J."/>
        </authorList>
    </citation>
    <scope>NUCLEOTIDE SEQUENCE</scope>
    <source>
        <strain evidence="1">ChiHile30-977</strain>
    </source>
</reference>
<dbReference type="GO" id="GO:0033969">
    <property type="term" value="F:gamma-glutamyl-gamma-aminobutyrate hydrolase activity"/>
    <property type="evidence" value="ECO:0007669"/>
    <property type="project" value="TreeGrafter"/>
</dbReference>
<dbReference type="InterPro" id="IPR011697">
    <property type="entry name" value="Peptidase_C26"/>
</dbReference>
<dbReference type="Pfam" id="PF07722">
    <property type="entry name" value="Peptidase_C26"/>
    <property type="match status" value="1"/>
</dbReference>
<proteinExistence type="predicted"/>
<dbReference type="GO" id="GO:0005829">
    <property type="term" value="C:cytosol"/>
    <property type="evidence" value="ECO:0007669"/>
    <property type="project" value="TreeGrafter"/>
</dbReference>
<dbReference type="InterPro" id="IPR044668">
    <property type="entry name" value="PuuD-like"/>
</dbReference>